<name>A0A097EHV2_9SPHN</name>
<evidence type="ECO:0000256" key="3">
    <source>
        <dbReference type="RuleBase" id="RU000363"/>
    </source>
</evidence>
<sequence length="268" mass="28274">MTDTPLPTALITGASAGIGATYADRLARRGHDLILVARDEARLTALADRLHAETGRSVTVLRADLTNEADVARVEARLAEDARIGLFVNNAGMSLTGNLLTAEPEAITRLIALNVTAPTRLAAAAGRAFAARGGGAIVNVSSVLSQVVETFDGAYNGTKAHLLTVSRWLNRQLGDRGVYVQAVLPAATRTEIWERSGIDIDSFPAEIVMEVGDLVDAALVGFDAREEVTIPPLADEGLWIAADQARAAMVPVLGGNRPAARYRVSVDT</sequence>
<dbReference type="EMBL" id="CP009571">
    <property type="protein sequence ID" value="AIT07142.1"/>
    <property type="molecule type" value="Genomic_DNA"/>
</dbReference>
<dbReference type="PANTHER" id="PTHR44196:SF2">
    <property type="entry name" value="SHORT-CHAIN DEHYDROGENASE-RELATED"/>
    <property type="match status" value="1"/>
</dbReference>
<dbReference type="Gene3D" id="3.40.50.720">
    <property type="entry name" value="NAD(P)-binding Rossmann-like Domain"/>
    <property type="match status" value="1"/>
</dbReference>
<dbReference type="GO" id="GO:0016491">
    <property type="term" value="F:oxidoreductase activity"/>
    <property type="evidence" value="ECO:0007669"/>
    <property type="project" value="UniProtKB-KW"/>
</dbReference>
<dbReference type="STRING" id="1549858.MC45_13080"/>
<evidence type="ECO:0000256" key="1">
    <source>
        <dbReference type="ARBA" id="ARBA00006484"/>
    </source>
</evidence>
<dbReference type="RefSeq" id="WP_038663918.1">
    <property type="nucleotide sequence ID" value="NZ_CP009571.1"/>
</dbReference>
<keyword evidence="2" id="KW-0560">Oxidoreductase</keyword>
<dbReference type="SUPFAM" id="SSF51735">
    <property type="entry name" value="NAD(P)-binding Rossmann-fold domains"/>
    <property type="match status" value="1"/>
</dbReference>
<dbReference type="Proteomes" id="UP000033200">
    <property type="component" value="Chromosome"/>
</dbReference>
<dbReference type="PRINTS" id="PR00081">
    <property type="entry name" value="GDHRDH"/>
</dbReference>
<keyword evidence="5" id="KW-1185">Reference proteome</keyword>
<reference evidence="4 5" key="1">
    <citation type="submission" date="2014-09" db="EMBL/GenBank/DDBJ databases">
        <title>Using Illumina technology Improving SMRT sequencing Genome Assembly by RASTools.</title>
        <authorList>
            <person name="Zhou Y."/>
            <person name="Ma T."/>
            <person name="Liu T."/>
        </authorList>
    </citation>
    <scope>NUCLEOTIDE SEQUENCE [LARGE SCALE GENOMIC DNA]</scope>
    <source>
        <strain evidence="4 5">ATCC 55669</strain>
    </source>
</reference>
<accession>A0A097EHV2</accession>
<dbReference type="InterPro" id="IPR002347">
    <property type="entry name" value="SDR_fam"/>
</dbReference>
<dbReference type="KEGG" id="stax:MC45_13080"/>
<dbReference type="eggNOG" id="COG0300">
    <property type="taxonomic scope" value="Bacteria"/>
</dbReference>
<dbReference type="InterPro" id="IPR036291">
    <property type="entry name" value="NAD(P)-bd_dom_sf"/>
</dbReference>
<evidence type="ECO:0000313" key="5">
    <source>
        <dbReference type="Proteomes" id="UP000033200"/>
    </source>
</evidence>
<evidence type="ECO:0000313" key="4">
    <source>
        <dbReference type="EMBL" id="AIT07142.1"/>
    </source>
</evidence>
<dbReference type="PIRSF" id="PIRSF000126">
    <property type="entry name" value="11-beta-HSD1"/>
    <property type="match status" value="1"/>
</dbReference>
<dbReference type="Pfam" id="PF00106">
    <property type="entry name" value="adh_short"/>
    <property type="match status" value="1"/>
</dbReference>
<protein>
    <submittedName>
        <fullName evidence="4">AraC family transcriptional regulator</fullName>
    </submittedName>
</protein>
<dbReference type="CDD" id="cd05233">
    <property type="entry name" value="SDR_c"/>
    <property type="match status" value="1"/>
</dbReference>
<dbReference type="GO" id="GO:0016020">
    <property type="term" value="C:membrane"/>
    <property type="evidence" value="ECO:0007669"/>
    <property type="project" value="TreeGrafter"/>
</dbReference>
<proteinExistence type="inferred from homology"/>
<gene>
    <name evidence="4" type="ORF">MC45_13080</name>
</gene>
<evidence type="ECO:0000256" key="2">
    <source>
        <dbReference type="ARBA" id="ARBA00023002"/>
    </source>
</evidence>
<dbReference type="PRINTS" id="PR00080">
    <property type="entry name" value="SDRFAMILY"/>
</dbReference>
<comment type="similarity">
    <text evidence="1 3">Belongs to the short-chain dehydrogenases/reductases (SDR) family.</text>
</comment>
<dbReference type="PANTHER" id="PTHR44196">
    <property type="entry name" value="DEHYDROGENASE/REDUCTASE SDR FAMILY MEMBER 7B"/>
    <property type="match status" value="1"/>
</dbReference>
<dbReference type="AlphaFoldDB" id="A0A097EHV2"/>
<dbReference type="HOGENOM" id="CLU_010194_2_1_5"/>
<organism evidence="4 5">
    <name type="scientific">Sphingomonas taxi</name>
    <dbReference type="NCBI Taxonomy" id="1549858"/>
    <lineage>
        <taxon>Bacteria</taxon>
        <taxon>Pseudomonadati</taxon>
        <taxon>Pseudomonadota</taxon>
        <taxon>Alphaproteobacteria</taxon>
        <taxon>Sphingomonadales</taxon>
        <taxon>Sphingomonadaceae</taxon>
        <taxon>Sphingomonas</taxon>
    </lineage>
</organism>